<dbReference type="RefSeq" id="WP_003036193.1">
    <property type="nucleotide sequence ID" value="NZ_CAJPUH010000028.1"/>
</dbReference>
<dbReference type="Gene3D" id="3.40.50.880">
    <property type="match status" value="1"/>
</dbReference>
<dbReference type="STRING" id="862969.SCI_1399"/>
<dbReference type="Pfam" id="PF01965">
    <property type="entry name" value="DJ-1_PfpI"/>
    <property type="match status" value="1"/>
</dbReference>
<dbReference type="SUPFAM" id="SSF52317">
    <property type="entry name" value="Class I glutamine amidotransferase-like"/>
    <property type="match status" value="1"/>
</dbReference>
<organism evidence="2 3">
    <name type="scientific">Streptococcus constellatus</name>
    <dbReference type="NCBI Taxonomy" id="76860"/>
    <lineage>
        <taxon>Bacteria</taxon>
        <taxon>Bacillati</taxon>
        <taxon>Bacillota</taxon>
        <taxon>Bacilli</taxon>
        <taxon>Lactobacillales</taxon>
        <taxon>Streptococcaceae</taxon>
        <taxon>Streptococcus</taxon>
        <taxon>Streptococcus anginosus group</taxon>
    </lineage>
</organism>
<evidence type="ECO:0000313" key="3">
    <source>
        <dbReference type="Proteomes" id="UP000031339"/>
    </source>
</evidence>
<dbReference type="PANTHER" id="PTHR43130:SF3">
    <property type="entry name" value="HTH-TYPE TRANSCRIPTIONAL REGULATOR RV1931C"/>
    <property type="match status" value="1"/>
</dbReference>
<protein>
    <submittedName>
        <fullName evidence="2">Glutamine amidotransferase</fullName>
    </submittedName>
</protein>
<dbReference type="eggNOG" id="COG0693">
    <property type="taxonomic scope" value="Bacteria"/>
</dbReference>
<keyword evidence="2" id="KW-0315">Glutamine amidotransferase</keyword>
<feature type="domain" description="DJ-1/PfpI" evidence="1">
    <location>
        <begin position="1"/>
        <end position="154"/>
    </location>
</feature>
<accession>A0A0C1HY26</accession>
<evidence type="ECO:0000259" key="1">
    <source>
        <dbReference type="Pfam" id="PF01965"/>
    </source>
</evidence>
<keyword evidence="2" id="KW-0808">Transferase</keyword>
<dbReference type="PANTHER" id="PTHR43130">
    <property type="entry name" value="ARAC-FAMILY TRANSCRIPTIONAL REGULATOR"/>
    <property type="match status" value="1"/>
</dbReference>
<dbReference type="InterPro" id="IPR029062">
    <property type="entry name" value="Class_I_gatase-like"/>
</dbReference>
<dbReference type="InterPro" id="IPR052158">
    <property type="entry name" value="INH-QAR"/>
</dbReference>
<sequence>MKIAVLLYPACSLQEITTLTSILCLSFGQSLDYLASEKKIYTSEEGLQVIPDFTFKEVQGVVYDCIILPGTQEPFVSLYDSRLISFLKNVDIKRTIVAAISSSPMFLGKAGLLRNRYYTGGLYMELVDYFSFLEKENMLHQPVVKDKNVITAIGFAYTIFSQTVLDTLGLELPSDFFLRKNFYSPEELTYHLEASDYQKILQKISQYERCTQE</sequence>
<dbReference type="EMBL" id="JWIY01000001">
    <property type="protein sequence ID" value="KIC78938.1"/>
    <property type="molecule type" value="Genomic_DNA"/>
</dbReference>
<comment type="caution">
    <text evidence="2">The sequence shown here is derived from an EMBL/GenBank/DDBJ whole genome shotgun (WGS) entry which is preliminary data.</text>
</comment>
<dbReference type="Proteomes" id="UP000031339">
    <property type="component" value="Unassembled WGS sequence"/>
</dbReference>
<reference evidence="2 3" key="1">
    <citation type="submission" date="2014-12" db="EMBL/GenBank/DDBJ databases">
        <title>Partial genome sequence of Streptococcus constellatus KCOM 1650 (= ChDC B144).</title>
        <authorList>
            <person name="Kook J.-K."/>
            <person name="Park S.-N."/>
            <person name="Lim Y.K."/>
            <person name="Jo E."/>
        </authorList>
    </citation>
    <scope>NUCLEOTIDE SEQUENCE [LARGE SCALE GENOMIC DNA]</scope>
    <source>
        <strain evidence="2 3">KCOM 1650</strain>
    </source>
</reference>
<name>A0A0C1HY26_STRCV</name>
<proteinExistence type="predicted"/>
<dbReference type="AlphaFoldDB" id="A0A0C1HY26"/>
<evidence type="ECO:0000313" key="2">
    <source>
        <dbReference type="EMBL" id="KIC78938.1"/>
    </source>
</evidence>
<gene>
    <name evidence="2" type="ORF">RN79_05080</name>
</gene>
<dbReference type="OrthoDB" id="9800516at2"/>
<dbReference type="GO" id="GO:0016740">
    <property type="term" value="F:transferase activity"/>
    <property type="evidence" value="ECO:0007669"/>
    <property type="project" value="UniProtKB-KW"/>
</dbReference>
<dbReference type="InterPro" id="IPR002818">
    <property type="entry name" value="DJ-1/PfpI"/>
</dbReference>